<sequence>MPSSLLCSRLLSVTVRDIDLSGKDRMPWSYQRRAHGAAQQRYSRRRRCSPCIRFGLGGSQWLAHTSVWRIHAMQIDCSYHQGFRNARRTIAYLEGIELRPSVLPPRILSELAELRSISKGFVNLLVASRGP</sequence>
<keyword evidence="2" id="KW-1185">Reference proteome</keyword>
<reference evidence="1 2" key="1">
    <citation type="submission" date="2024-01" db="EMBL/GenBank/DDBJ databases">
        <title>The genomes of 5 underutilized Papilionoideae crops provide insights into root nodulation and disease resistanc.</title>
        <authorList>
            <person name="Jiang F."/>
        </authorList>
    </citation>
    <scope>NUCLEOTIDE SEQUENCE [LARGE SCALE GENOMIC DNA]</scope>
    <source>
        <strain evidence="1">LVBAO_FW01</strain>
        <tissue evidence="1">Leaves</tissue>
    </source>
</reference>
<proteinExistence type="predicted"/>
<gene>
    <name evidence="1" type="ORF">VNO77_03085</name>
</gene>
<protein>
    <submittedName>
        <fullName evidence="1">Uncharacterized protein</fullName>
    </submittedName>
</protein>
<organism evidence="1 2">
    <name type="scientific">Canavalia gladiata</name>
    <name type="common">Sword bean</name>
    <name type="synonym">Dolichos gladiatus</name>
    <dbReference type="NCBI Taxonomy" id="3824"/>
    <lineage>
        <taxon>Eukaryota</taxon>
        <taxon>Viridiplantae</taxon>
        <taxon>Streptophyta</taxon>
        <taxon>Embryophyta</taxon>
        <taxon>Tracheophyta</taxon>
        <taxon>Spermatophyta</taxon>
        <taxon>Magnoliopsida</taxon>
        <taxon>eudicotyledons</taxon>
        <taxon>Gunneridae</taxon>
        <taxon>Pentapetalae</taxon>
        <taxon>rosids</taxon>
        <taxon>fabids</taxon>
        <taxon>Fabales</taxon>
        <taxon>Fabaceae</taxon>
        <taxon>Papilionoideae</taxon>
        <taxon>50 kb inversion clade</taxon>
        <taxon>NPAAA clade</taxon>
        <taxon>indigoferoid/millettioid clade</taxon>
        <taxon>Phaseoleae</taxon>
        <taxon>Canavalia</taxon>
    </lineage>
</organism>
<name>A0AAN9R6L9_CANGL</name>
<accession>A0AAN9R6L9</accession>
<dbReference type="AlphaFoldDB" id="A0AAN9R6L9"/>
<comment type="caution">
    <text evidence="1">The sequence shown here is derived from an EMBL/GenBank/DDBJ whole genome shotgun (WGS) entry which is preliminary data.</text>
</comment>
<dbReference type="Proteomes" id="UP001367508">
    <property type="component" value="Unassembled WGS sequence"/>
</dbReference>
<dbReference type="EMBL" id="JAYMYQ010000001">
    <property type="protein sequence ID" value="KAK7361056.1"/>
    <property type="molecule type" value="Genomic_DNA"/>
</dbReference>
<evidence type="ECO:0000313" key="2">
    <source>
        <dbReference type="Proteomes" id="UP001367508"/>
    </source>
</evidence>
<evidence type="ECO:0000313" key="1">
    <source>
        <dbReference type="EMBL" id="KAK7361056.1"/>
    </source>
</evidence>